<dbReference type="Proteomes" id="UP001595191">
    <property type="component" value="Unassembled WGS sequence"/>
</dbReference>
<name>A0ACC7LH38_9FLAO</name>
<keyword evidence="2" id="KW-1185">Reference proteome</keyword>
<gene>
    <name evidence="1" type="ORF">ACEZ3G_02285</name>
</gene>
<evidence type="ECO:0000313" key="1">
    <source>
        <dbReference type="EMBL" id="MFH6602290.1"/>
    </source>
</evidence>
<reference evidence="1" key="1">
    <citation type="submission" date="2024-09" db="EMBL/GenBank/DDBJ databases">
        <authorList>
            <person name="Liu J."/>
        </authorList>
    </citation>
    <scope>NUCLEOTIDE SEQUENCE</scope>
    <source>
        <strain evidence="1">NBU2967</strain>
    </source>
</reference>
<proteinExistence type="predicted"/>
<evidence type="ECO:0000313" key="2">
    <source>
        <dbReference type="Proteomes" id="UP001595191"/>
    </source>
</evidence>
<protein>
    <submittedName>
        <fullName evidence="1">Rhodanese-like domain-containing protein</fullName>
    </submittedName>
</protein>
<dbReference type="EMBL" id="JBHFPV010000001">
    <property type="protein sequence ID" value="MFH6602290.1"/>
    <property type="molecule type" value="Genomic_DNA"/>
</dbReference>
<sequence>MKSITSVLILFILTLGCAQSTSKPITEFSQNDIENGILVDVRTPEEYNAGHLENAMNIDWFDETFAQQFKKIAKDETIYVYCKMGGRSAKAQEKLKTLGYTKVINLEGGYDAWKEATPD</sequence>
<accession>A0ACC7LH38</accession>
<comment type="caution">
    <text evidence="1">The sequence shown here is derived from an EMBL/GenBank/DDBJ whole genome shotgun (WGS) entry which is preliminary data.</text>
</comment>
<organism evidence="1 2">
    <name type="scientific">Meishania litoralis</name>
    <dbReference type="NCBI Taxonomy" id="3434685"/>
    <lineage>
        <taxon>Bacteria</taxon>
        <taxon>Pseudomonadati</taxon>
        <taxon>Bacteroidota</taxon>
        <taxon>Flavobacteriia</taxon>
        <taxon>Flavobacteriales</taxon>
        <taxon>Flavobacteriaceae</taxon>
        <taxon>Meishania</taxon>
    </lineage>
</organism>